<evidence type="ECO:0000313" key="9">
    <source>
        <dbReference type="Proteomes" id="UP000589036"/>
    </source>
</evidence>
<feature type="region of interest" description="Disordered" evidence="6">
    <location>
        <begin position="204"/>
        <end position="228"/>
    </location>
</feature>
<evidence type="ECO:0000313" key="8">
    <source>
        <dbReference type="EMBL" id="NYE47004.1"/>
    </source>
</evidence>
<reference evidence="8 9" key="1">
    <citation type="submission" date="2020-07" db="EMBL/GenBank/DDBJ databases">
        <title>Sequencing the genomes of 1000 actinobacteria strains.</title>
        <authorList>
            <person name="Klenk H.-P."/>
        </authorList>
    </citation>
    <scope>NUCLEOTIDE SEQUENCE [LARGE SCALE GENOMIC DNA]</scope>
    <source>
        <strain evidence="8 9">CXB654</strain>
    </source>
</reference>
<keyword evidence="9" id="KW-1185">Reference proteome</keyword>
<name>A0A852TYC5_9ACTN</name>
<evidence type="ECO:0000256" key="4">
    <source>
        <dbReference type="ARBA" id="ARBA00022840"/>
    </source>
</evidence>
<dbReference type="PANTHER" id="PTHR43289:SF34">
    <property type="entry name" value="SERINE_THREONINE-PROTEIN KINASE YBDM-RELATED"/>
    <property type="match status" value="1"/>
</dbReference>
<dbReference type="PROSITE" id="PS00107">
    <property type="entry name" value="PROTEIN_KINASE_ATP"/>
    <property type="match status" value="1"/>
</dbReference>
<dbReference type="GO" id="GO:0005524">
    <property type="term" value="F:ATP binding"/>
    <property type="evidence" value="ECO:0007669"/>
    <property type="project" value="UniProtKB-UniRule"/>
</dbReference>
<dbReference type="Gene3D" id="3.30.200.20">
    <property type="entry name" value="Phosphorylase Kinase, domain 1"/>
    <property type="match status" value="1"/>
</dbReference>
<keyword evidence="3 8" id="KW-0418">Kinase</keyword>
<keyword evidence="8" id="KW-0723">Serine/threonine-protein kinase</keyword>
<dbReference type="Pfam" id="PF00069">
    <property type="entry name" value="Pkinase"/>
    <property type="match status" value="1"/>
</dbReference>
<keyword evidence="2 5" id="KW-0547">Nucleotide-binding</keyword>
<dbReference type="Proteomes" id="UP000589036">
    <property type="component" value="Unassembled WGS sequence"/>
</dbReference>
<accession>A0A852TYC5</accession>
<dbReference type="Gene3D" id="1.10.510.10">
    <property type="entry name" value="Transferase(Phosphotransferase) domain 1"/>
    <property type="match status" value="1"/>
</dbReference>
<evidence type="ECO:0000256" key="5">
    <source>
        <dbReference type="PROSITE-ProRule" id="PRU10141"/>
    </source>
</evidence>
<comment type="caution">
    <text evidence="8">The sequence shown here is derived from an EMBL/GenBank/DDBJ whole genome shotgun (WGS) entry which is preliminary data.</text>
</comment>
<evidence type="ECO:0000256" key="3">
    <source>
        <dbReference type="ARBA" id="ARBA00022777"/>
    </source>
</evidence>
<feature type="domain" description="Protein kinase" evidence="7">
    <location>
        <begin position="37"/>
        <end position="321"/>
    </location>
</feature>
<feature type="binding site" evidence="5">
    <location>
        <position position="66"/>
    </location>
    <ligand>
        <name>ATP</name>
        <dbReference type="ChEBI" id="CHEBI:30616"/>
    </ligand>
</feature>
<proteinExistence type="predicted"/>
<dbReference type="SUPFAM" id="SSF56112">
    <property type="entry name" value="Protein kinase-like (PK-like)"/>
    <property type="match status" value="1"/>
</dbReference>
<keyword evidence="4 5" id="KW-0067">ATP-binding</keyword>
<keyword evidence="1" id="KW-0808">Transferase</keyword>
<dbReference type="PANTHER" id="PTHR43289">
    <property type="entry name" value="MITOGEN-ACTIVATED PROTEIN KINASE KINASE KINASE 20-RELATED"/>
    <property type="match status" value="1"/>
</dbReference>
<evidence type="ECO:0000256" key="2">
    <source>
        <dbReference type="ARBA" id="ARBA00022741"/>
    </source>
</evidence>
<feature type="region of interest" description="Disordered" evidence="6">
    <location>
        <begin position="353"/>
        <end position="376"/>
    </location>
</feature>
<protein>
    <submittedName>
        <fullName evidence="8">Serine/threonine protein kinase</fullName>
    </submittedName>
</protein>
<dbReference type="SMART" id="SM00220">
    <property type="entry name" value="S_TKc"/>
    <property type="match status" value="1"/>
</dbReference>
<dbReference type="PROSITE" id="PS00108">
    <property type="entry name" value="PROTEIN_KINASE_ST"/>
    <property type="match status" value="1"/>
</dbReference>
<dbReference type="InterPro" id="IPR011009">
    <property type="entry name" value="Kinase-like_dom_sf"/>
</dbReference>
<dbReference type="PROSITE" id="PS50011">
    <property type="entry name" value="PROTEIN_KINASE_DOM"/>
    <property type="match status" value="1"/>
</dbReference>
<dbReference type="CDD" id="cd14014">
    <property type="entry name" value="STKc_PknB_like"/>
    <property type="match status" value="1"/>
</dbReference>
<evidence type="ECO:0000259" key="7">
    <source>
        <dbReference type="PROSITE" id="PS50011"/>
    </source>
</evidence>
<sequence>MRARRASGRFRERAVIARGSRRLQRLRPEDPATVGPYRLVGRVGSGGMGTVYAGSADGLSGYLAIKVIHGAHAADPEFRRRFAREARLMARVDSPCVPRFVHADVEATLPWLATEYVPGPTLRHHVERYGALRGGMLLGLAVGAAEALRAVHAVGIVHRDLKPGNVILAPGAPKVLDFGIAYAHEDPTLWLRLRRMRRRVSELRIPHPPSPPYRTGAPIASGAPGGDRVGTPGWISPEQYRGAHATRRSDVFLWGALVAFAAARHDPFGHGHPKVLARRVLHEEPDLAGLPPGLEELVLAAMAKSPGDRPESAELLRRALALAPGGGRGPDGAPAGTDRQRVRALLDREWTRVSARLPKPPRRSRLPVPFGPRRPE</sequence>
<evidence type="ECO:0000256" key="1">
    <source>
        <dbReference type="ARBA" id="ARBA00022679"/>
    </source>
</evidence>
<evidence type="ECO:0000256" key="6">
    <source>
        <dbReference type="SAM" id="MobiDB-lite"/>
    </source>
</evidence>
<organism evidence="8 9">
    <name type="scientific">Spinactinospora alkalitolerans</name>
    <dbReference type="NCBI Taxonomy" id="687207"/>
    <lineage>
        <taxon>Bacteria</taxon>
        <taxon>Bacillati</taxon>
        <taxon>Actinomycetota</taxon>
        <taxon>Actinomycetes</taxon>
        <taxon>Streptosporangiales</taxon>
        <taxon>Nocardiopsidaceae</taxon>
        <taxon>Spinactinospora</taxon>
    </lineage>
</organism>
<dbReference type="GO" id="GO:0004674">
    <property type="term" value="F:protein serine/threonine kinase activity"/>
    <property type="evidence" value="ECO:0007669"/>
    <property type="project" value="UniProtKB-KW"/>
</dbReference>
<dbReference type="AlphaFoldDB" id="A0A852TYC5"/>
<dbReference type="InterPro" id="IPR008271">
    <property type="entry name" value="Ser/Thr_kinase_AS"/>
</dbReference>
<dbReference type="EMBL" id="JACCCC010000001">
    <property type="protein sequence ID" value="NYE47004.1"/>
    <property type="molecule type" value="Genomic_DNA"/>
</dbReference>
<dbReference type="InterPro" id="IPR017441">
    <property type="entry name" value="Protein_kinase_ATP_BS"/>
</dbReference>
<gene>
    <name evidence="8" type="ORF">HDA32_002124</name>
</gene>
<dbReference type="InterPro" id="IPR000719">
    <property type="entry name" value="Prot_kinase_dom"/>
</dbReference>